<dbReference type="Pfam" id="PF03401">
    <property type="entry name" value="TctC"/>
    <property type="match status" value="1"/>
</dbReference>
<sequence>MKRVMAIMLAMVMMLGLAGCSTTNEQEKPGAAKAGAAEPEAFAPEKIIEWIVTSSAGGGSDIFSRSISDILSKKDLVPQNVVVYNQTDGGGEVGRRKVSMLKNEAHTLLTFNTGDLQGMLENTQLKLKDFTPLAIMALDGQILLVKDDSKHQSIEEIIAALEGGESFIIGGSKSDDEHVYKLFKENIGGDAVEYMRFDSTGDVLTSLLGGHVDIAIGKPAASTQYIESKDMKAIATFGSERFGGVFADAPTFLELGYEDIRFEIYRGIVGPADMPQEAVDYWVETLETVTETEEWRVDYIDKFLLLPSFKGGEEAREYMQKVEDEILENM</sequence>
<comment type="caution">
    <text evidence="3">The sequence shown here is derived from an EMBL/GenBank/DDBJ whole genome shotgun (WGS) entry which is preliminary data.</text>
</comment>
<evidence type="ECO:0000256" key="1">
    <source>
        <dbReference type="ARBA" id="ARBA00006987"/>
    </source>
</evidence>
<feature type="signal peptide" evidence="2">
    <location>
        <begin position="1"/>
        <end position="18"/>
    </location>
</feature>
<dbReference type="EMBL" id="JAAEEH010000057">
    <property type="protein sequence ID" value="NDL68751.1"/>
    <property type="molecule type" value="Genomic_DNA"/>
</dbReference>
<dbReference type="Gene3D" id="3.40.190.10">
    <property type="entry name" value="Periplasmic binding protein-like II"/>
    <property type="match status" value="1"/>
</dbReference>
<dbReference type="PANTHER" id="PTHR42928:SF3">
    <property type="entry name" value="UPF0065 PROTEIN YFLP"/>
    <property type="match status" value="1"/>
</dbReference>
<dbReference type="PROSITE" id="PS51257">
    <property type="entry name" value="PROKAR_LIPOPROTEIN"/>
    <property type="match status" value="1"/>
</dbReference>
<dbReference type="Gene3D" id="3.40.190.150">
    <property type="entry name" value="Bordetella uptake gene, domain 1"/>
    <property type="match status" value="1"/>
</dbReference>
<name>A0A7X5HY53_9FIRM</name>
<evidence type="ECO:0000256" key="2">
    <source>
        <dbReference type="SAM" id="SignalP"/>
    </source>
</evidence>
<dbReference type="InterPro" id="IPR042100">
    <property type="entry name" value="Bug_dom1"/>
</dbReference>
<dbReference type="InterPro" id="IPR005064">
    <property type="entry name" value="BUG"/>
</dbReference>
<dbReference type="AlphaFoldDB" id="A0A7X5HY53"/>
<feature type="chain" id="PRO_5038863433" evidence="2">
    <location>
        <begin position="19"/>
        <end position="330"/>
    </location>
</feature>
<accession>A0A7X5HY53</accession>
<dbReference type="PIRSF" id="PIRSF017082">
    <property type="entry name" value="YflP"/>
    <property type="match status" value="1"/>
</dbReference>
<gene>
    <name evidence="3" type="ORF">GXN74_13490</name>
</gene>
<proteinExistence type="inferred from homology"/>
<comment type="similarity">
    <text evidence="1">Belongs to the UPF0065 (bug) family.</text>
</comment>
<protein>
    <submittedName>
        <fullName evidence="3">Tripartite tricarboxylate transporter substrate binding protein</fullName>
    </submittedName>
</protein>
<organism evidence="3 4">
    <name type="scientific">Anaerotalea alkaliphila</name>
    <dbReference type="NCBI Taxonomy" id="2662126"/>
    <lineage>
        <taxon>Bacteria</taxon>
        <taxon>Bacillati</taxon>
        <taxon>Bacillota</taxon>
        <taxon>Clostridia</taxon>
        <taxon>Eubacteriales</taxon>
        <taxon>Anaerotalea</taxon>
    </lineage>
</organism>
<reference evidence="3 4" key="1">
    <citation type="submission" date="2020-01" db="EMBL/GenBank/DDBJ databases">
        <title>Anaeroalcalibacter tamaniensis gen. nov., sp. nov., moderately halophilic strictly anaerobic fermenter bacterium from mud volcano of Taman peninsula.</title>
        <authorList>
            <person name="Frolova A."/>
            <person name="Merkel A.Y."/>
            <person name="Slobodkin A.I."/>
        </authorList>
    </citation>
    <scope>NUCLEOTIDE SEQUENCE [LARGE SCALE GENOMIC DNA]</scope>
    <source>
        <strain evidence="3 4">F-3ap</strain>
    </source>
</reference>
<evidence type="ECO:0000313" key="3">
    <source>
        <dbReference type="EMBL" id="NDL68751.1"/>
    </source>
</evidence>
<dbReference type="PANTHER" id="PTHR42928">
    <property type="entry name" value="TRICARBOXYLATE-BINDING PROTEIN"/>
    <property type="match status" value="1"/>
</dbReference>
<keyword evidence="4" id="KW-1185">Reference proteome</keyword>
<dbReference type="CDD" id="cd07012">
    <property type="entry name" value="PBP2_Bug_TTT"/>
    <property type="match status" value="1"/>
</dbReference>
<evidence type="ECO:0000313" key="4">
    <source>
        <dbReference type="Proteomes" id="UP000461585"/>
    </source>
</evidence>
<dbReference type="Proteomes" id="UP000461585">
    <property type="component" value="Unassembled WGS sequence"/>
</dbReference>
<keyword evidence="2" id="KW-0732">Signal</keyword>